<sequence length="151" mass="17090">MIWIISLNSSLGHIYSYEPKEHQLTLLESLTNPSAHLKDSDLLTDKPGHYQTMHAAKGAYEAPSDPHEVALARFTRNLADLLKKGLDNHQYKKLILCAPPHVGGALLSNLDKQVEHTLLINIKKNFVESDPSQLIDYLKANWWDIVRSNKL</sequence>
<protein>
    <submittedName>
        <fullName evidence="1">Protein required for attachment to host cells</fullName>
    </submittedName>
</protein>
<dbReference type="Proteomes" id="UP000282483">
    <property type="component" value="Chromosome"/>
</dbReference>
<gene>
    <name evidence="1" type="ORF">RVIR1_00460</name>
</gene>
<accession>A0A2Z5UT24</accession>
<dbReference type="AlphaFoldDB" id="A0A2Z5UT24"/>
<evidence type="ECO:0000313" key="1">
    <source>
        <dbReference type="EMBL" id="BBB14588.1"/>
    </source>
</evidence>
<dbReference type="RefSeq" id="WP_126322119.1">
    <property type="nucleotide sequence ID" value="NZ_AP018005.1"/>
</dbReference>
<dbReference type="EMBL" id="AP018005">
    <property type="protein sequence ID" value="BBB14588.1"/>
    <property type="molecule type" value="Genomic_DNA"/>
</dbReference>
<name>A0A2Z5UT24_9COXI</name>
<reference evidence="1 2" key="1">
    <citation type="submission" date="2017-03" db="EMBL/GenBank/DDBJ databases">
        <title>The genome sequence of Candidatus Rickettsiella viridis.</title>
        <authorList>
            <person name="Nikoh N."/>
            <person name="Tsuchida T."/>
            <person name="Yamaguchi K."/>
            <person name="Maeda T."/>
            <person name="Shigenobu S."/>
            <person name="Fukatsu T."/>
        </authorList>
    </citation>
    <scope>NUCLEOTIDE SEQUENCE [LARGE SCALE GENOMIC DNA]</scope>
    <source>
        <strain evidence="1 2">Ap-RA04</strain>
    </source>
</reference>
<dbReference type="KEGG" id="rvi:RVIR1_00460"/>
<dbReference type="Pfam" id="PF10116">
    <property type="entry name" value="Host_attach"/>
    <property type="match status" value="1"/>
</dbReference>
<organism evidence="1 2">
    <name type="scientific">Candidatus Rickettsiella viridis</name>
    <dbReference type="NCBI Taxonomy" id="676208"/>
    <lineage>
        <taxon>Bacteria</taxon>
        <taxon>Pseudomonadati</taxon>
        <taxon>Pseudomonadota</taxon>
        <taxon>Gammaproteobacteria</taxon>
        <taxon>Legionellales</taxon>
        <taxon>Coxiellaceae</taxon>
        <taxon>Rickettsiella</taxon>
    </lineage>
</organism>
<dbReference type="InterPro" id="IPR019291">
    <property type="entry name" value="Host_attachment_protein"/>
</dbReference>
<dbReference type="OrthoDB" id="5647945at2"/>
<evidence type="ECO:0000313" key="2">
    <source>
        <dbReference type="Proteomes" id="UP000282483"/>
    </source>
</evidence>
<keyword evidence="2" id="KW-1185">Reference proteome</keyword>
<proteinExistence type="predicted"/>